<evidence type="ECO:0000256" key="2">
    <source>
        <dbReference type="ARBA" id="ARBA00010617"/>
    </source>
</evidence>
<evidence type="ECO:0000256" key="1">
    <source>
        <dbReference type="ARBA" id="ARBA00001971"/>
    </source>
</evidence>
<keyword evidence="6 8" id="KW-0503">Monooxygenase</keyword>
<dbReference type="InterPro" id="IPR036396">
    <property type="entry name" value="Cyt_P450_sf"/>
</dbReference>
<dbReference type="GO" id="GO:0020037">
    <property type="term" value="F:heme binding"/>
    <property type="evidence" value="ECO:0007669"/>
    <property type="project" value="InterPro"/>
</dbReference>
<feature type="transmembrane region" description="Helical" evidence="9">
    <location>
        <begin position="9"/>
        <end position="29"/>
    </location>
</feature>
<keyword evidence="5 7" id="KW-0408">Iron</keyword>
<comment type="similarity">
    <text evidence="2 8">Belongs to the cytochrome P450 family.</text>
</comment>
<dbReference type="PANTHER" id="PTHR24304">
    <property type="entry name" value="CYTOCHROME P450 FAMILY 7"/>
    <property type="match status" value="1"/>
</dbReference>
<evidence type="ECO:0000313" key="10">
    <source>
        <dbReference type="EMBL" id="KUI72085.1"/>
    </source>
</evidence>
<dbReference type="PROSITE" id="PS00086">
    <property type="entry name" value="CYTOCHROME_P450"/>
    <property type="match status" value="1"/>
</dbReference>
<dbReference type="PANTHER" id="PTHR24304:SF2">
    <property type="entry name" value="24-HYDROXYCHOLESTEROL 7-ALPHA-HYDROXYLASE"/>
    <property type="match status" value="1"/>
</dbReference>
<dbReference type="GO" id="GO:0016705">
    <property type="term" value="F:oxidoreductase activity, acting on paired donors, with incorporation or reduction of molecular oxygen"/>
    <property type="evidence" value="ECO:0007669"/>
    <property type="project" value="InterPro"/>
</dbReference>
<dbReference type="GO" id="GO:0008395">
    <property type="term" value="F:steroid hydroxylase activity"/>
    <property type="evidence" value="ECO:0007669"/>
    <property type="project" value="TreeGrafter"/>
</dbReference>
<gene>
    <name evidence="10" type="ORF">VM1G_07466</name>
</gene>
<accession>A0A194W7M2</accession>
<evidence type="ECO:0000313" key="11">
    <source>
        <dbReference type="Proteomes" id="UP000078559"/>
    </source>
</evidence>
<name>A0A194W7M2_CYTMA</name>
<evidence type="ECO:0000256" key="5">
    <source>
        <dbReference type="ARBA" id="ARBA00023004"/>
    </source>
</evidence>
<evidence type="ECO:0000256" key="9">
    <source>
        <dbReference type="SAM" id="Phobius"/>
    </source>
</evidence>
<dbReference type="Gene3D" id="1.10.630.10">
    <property type="entry name" value="Cytochrome P450"/>
    <property type="match status" value="1"/>
</dbReference>
<evidence type="ECO:0000256" key="6">
    <source>
        <dbReference type="ARBA" id="ARBA00023033"/>
    </source>
</evidence>
<dbReference type="AlphaFoldDB" id="A0A194W7M2"/>
<dbReference type="CDD" id="cd11040">
    <property type="entry name" value="CYP7_CYP8-like"/>
    <property type="match status" value="1"/>
</dbReference>
<keyword evidence="4 7" id="KW-0479">Metal-binding</keyword>
<keyword evidence="9" id="KW-0812">Transmembrane</keyword>
<dbReference type="OrthoDB" id="1470350at2759"/>
<evidence type="ECO:0000256" key="3">
    <source>
        <dbReference type="ARBA" id="ARBA00022617"/>
    </source>
</evidence>
<comment type="cofactor">
    <cofactor evidence="1 7">
        <name>heme</name>
        <dbReference type="ChEBI" id="CHEBI:30413"/>
    </cofactor>
</comment>
<keyword evidence="9" id="KW-1133">Transmembrane helix</keyword>
<dbReference type="Proteomes" id="UP000078559">
    <property type="component" value="Chromosome 8"/>
</dbReference>
<dbReference type="InterPro" id="IPR050529">
    <property type="entry name" value="CYP450_sterol_14alpha_dmase"/>
</dbReference>
<keyword evidence="8" id="KW-0560">Oxidoreductase</keyword>
<reference evidence="10" key="1">
    <citation type="submission" date="2014-12" db="EMBL/GenBank/DDBJ databases">
        <title>Genome Sequence of Valsa Canker Pathogens Uncovers a Specific Adaption of Colonization on Woody Bark.</title>
        <authorList>
            <person name="Yin Z."/>
            <person name="Liu H."/>
            <person name="Gao X."/>
            <person name="Li Z."/>
            <person name="Song N."/>
            <person name="Ke X."/>
            <person name="Dai Q."/>
            <person name="Wu Y."/>
            <person name="Sun Y."/>
            <person name="Xu J.-R."/>
            <person name="Kang Z.K."/>
            <person name="Wang L."/>
            <person name="Huang L."/>
        </authorList>
    </citation>
    <scope>NUCLEOTIDE SEQUENCE [LARGE SCALE GENOMIC DNA]</scope>
    <source>
        <strain evidence="10">03-8</strain>
    </source>
</reference>
<proteinExistence type="inferred from homology"/>
<keyword evidence="3 7" id="KW-0349">Heme</keyword>
<dbReference type="InterPro" id="IPR017972">
    <property type="entry name" value="Cyt_P450_CS"/>
</dbReference>
<dbReference type="GO" id="GO:0005506">
    <property type="term" value="F:iron ion binding"/>
    <property type="evidence" value="ECO:0007669"/>
    <property type="project" value="InterPro"/>
</dbReference>
<dbReference type="InterPro" id="IPR001128">
    <property type="entry name" value="Cyt_P450"/>
</dbReference>
<dbReference type="PRINTS" id="PR00465">
    <property type="entry name" value="EP450IV"/>
</dbReference>
<organism evidence="10 11">
    <name type="scientific">Cytospora mali</name>
    <name type="common">Apple Valsa canker fungus</name>
    <name type="synonym">Valsa mali</name>
    <dbReference type="NCBI Taxonomy" id="578113"/>
    <lineage>
        <taxon>Eukaryota</taxon>
        <taxon>Fungi</taxon>
        <taxon>Dikarya</taxon>
        <taxon>Ascomycota</taxon>
        <taxon>Pezizomycotina</taxon>
        <taxon>Sordariomycetes</taxon>
        <taxon>Sordariomycetidae</taxon>
        <taxon>Diaporthales</taxon>
        <taxon>Cytosporaceae</taxon>
        <taxon>Cytospora</taxon>
    </lineage>
</organism>
<sequence length="519" mass="59075">MLLDITQTILPVVQVPLLLGSLVLFWHIWRFTVNPFLNPSGVKELPYWIPFFGHVYSFFWNSVELLESGVDYTGRTHEPFAINLPGTRLYIVTRPRDVTDIFNNQTGIDNDYSLREILLAYGVTSDGLKRAWHRPQPGDWCYVPNNPLNPEQMCFIKMVQDGYRKHLLTPVTMDQMAQVFVRSLLENIQPDNISYCMAGDTHLFSIYALSRYAMIEASAQSMFGSHLHEIDPEIASHMLAFNDYAWQVVMRYPDFFGRLPVSKPRKKMMAIMKQFVGRPVSSNSQANAFVRNVLAGMEITALDMHSRAAMMLMIFWAAVSNEYNGTFWLMAHLLHDEALLKQVEQETEAAWQSGQLNIKHLTESCPILDATFNEVLRHKNAAGAMRRVAEKTRIGNKELQPGSIAYIPFHQIHTNEEVWGDNSLVFDHTRFLKRKSLARNASFRPFGGGATYCPGRTLAKQEVFSAIAIILHRFDVRLAEVGHGKQQFPILNVKTPSLGLNGPIKGMDVIAEMVPKQEK</sequence>
<dbReference type="SUPFAM" id="SSF48264">
    <property type="entry name" value="Cytochrome P450"/>
    <property type="match status" value="1"/>
</dbReference>
<dbReference type="EMBL" id="CM003105">
    <property type="protein sequence ID" value="KUI72085.1"/>
    <property type="molecule type" value="Genomic_DNA"/>
</dbReference>
<keyword evidence="9" id="KW-0472">Membrane</keyword>
<protein>
    <submittedName>
        <fullName evidence="10">Cholesterol 7-alpha-monooxygenase</fullName>
    </submittedName>
</protein>
<evidence type="ECO:0000256" key="4">
    <source>
        <dbReference type="ARBA" id="ARBA00022723"/>
    </source>
</evidence>
<dbReference type="Pfam" id="PF00067">
    <property type="entry name" value="p450"/>
    <property type="match status" value="1"/>
</dbReference>
<evidence type="ECO:0000256" key="7">
    <source>
        <dbReference type="PIRSR" id="PIRSR602403-1"/>
    </source>
</evidence>
<keyword evidence="11" id="KW-1185">Reference proteome</keyword>
<evidence type="ECO:0000256" key="8">
    <source>
        <dbReference type="RuleBase" id="RU000461"/>
    </source>
</evidence>
<dbReference type="InterPro" id="IPR002403">
    <property type="entry name" value="Cyt_P450_E_grp-IV"/>
</dbReference>
<feature type="binding site" description="axial binding residue" evidence="7">
    <location>
        <position position="453"/>
    </location>
    <ligand>
        <name>heme</name>
        <dbReference type="ChEBI" id="CHEBI:30413"/>
    </ligand>
    <ligandPart>
        <name>Fe</name>
        <dbReference type="ChEBI" id="CHEBI:18248"/>
    </ligandPart>
</feature>